<reference evidence="2" key="1">
    <citation type="submission" date="2021-01" db="EMBL/GenBank/DDBJ databases">
        <authorList>
            <consortium name="Genoscope - CEA"/>
            <person name="William W."/>
        </authorList>
    </citation>
    <scope>NUCLEOTIDE SEQUENCE</scope>
</reference>
<protein>
    <submittedName>
        <fullName evidence="2">Uncharacterized protein</fullName>
    </submittedName>
</protein>
<dbReference type="Proteomes" id="UP000692954">
    <property type="component" value="Unassembled WGS sequence"/>
</dbReference>
<comment type="caution">
    <text evidence="2">The sequence shown here is derived from an EMBL/GenBank/DDBJ whole genome shotgun (WGS) entry which is preliminary data.</text>
</comment>
<organism evidence="2 3">
    <name type="scientific">Paramecium sonneborni</name>
    <dbReference type="NCBI Taxonomy" id="65129"/>
    <lineage>
        <taxon>Eukaryota</taxon>
        <taxon>Sar</taxon>
        <taxon>Alveolata</taxon>
        <taxon>Ciliophora</taxon>
        <taxon>Intramacronucleata</taxon>
        <taxon>Oligohymenophorea</taxon>
        <taxon>Peniculida</taxon>
        <taxon>Parameciidae</taxon>
        <taxon>Paramecium</taxon>
    </lineage>
</organism>
<dbReference type="AlphaFoldDB" id="A0A8S1MMV9"/>
<keyword evidence="3" id="KW-1185">Reference proteome</keyword>
<name>A0A8S1MMV9_9CILI</name>
<accession>A0A8S1MMV9</accession>
<feature type="region of interest" description="Disordered" evidence="1">
    <location>
        <begin position="102"/>
        <end position="126"/>
    </location>
</feature>
<evidence type="ECO:0000313" key="3">
    <source>
        <dbReference type="Proteomes" id="UP000692954"/>
    </source>
</evidence>
<sequence>MITNFIILNISHFIYSKIMNFQKGPKPSFSIPLLAQSQKEEKPYSLVEIESTDFFRNEKIIKKVRFAPTIIIFLRYKDEEIFKFKDRLRNQIQQTKETFDFQPSFDQPKKKGQPKSCLKPYTDWDY</sequence>
<dbReference type="EMBL" id="CAJJDN010000039">
    <property type="protein sequence ID" value="CAD8079761.1"/>
    <property type="molecule type" value="Genomic_DNA"/>
</dbReference>
<gene>
    <name evidence="2" type="ORF">PSON_ATCC_30995.1.T0390275</name>
</gene>
<evidence type="ECO:0000256" key="1">
    <source>
        <dbReference type="SAM" id="MobiDB-lite"/>
    </source>
</evidence>
<evidence type="ECO:0000313" key="2">
    <source>
        <dbReference type="EMBL" id="CAD8079761.1"/>
    </source>
</evidence>
<proteinExistence type="predicted"/>
<dbReference type="OrthoDB" id="283818at2759"/>